<organism evidence="2 3">
    <name type="scientific">Dyadobacter luticola</name>
    <dbReference type="NCBI Taxonomy" id="1979387"/>
    <lineage>
        <taxon>Bacteria</taxon>
        <taxon>Pseudomonadati</taxon>
        <taxon>Bacteroidota</taxon>
        <taxon>Cytophagia</taxon>
        <taxon>Cytophagales</taxon>
        <taxon>Spirosomataceae</taxon>
        <taxon>Dyadobacter</taxon>
    </lineage>
</organism>
<dbReference type="InterPro" id="IPR026816">
    <property type="entry name" value="Flavodoxin_dom"/>
</dbReference>
<dbReference type="GO" id="GO:0006783">
    <property type="term" value="P:heme biosynthetic process"/>
    <property type="evidence" value="ECO:0007669"/>
    <property type="project" value="TreeGrafter"/>
</dbReference>
<evidence type="ECO:0000313" key="3">
    <source>
        <dbReference type="Proteomes" id="UP000306402"/>
    </source>
</evidence>
<dbReference type="OrthoDB" id="597684at2"/>
<dbReference type="PANTHER" id="PTHR38030:SF2">
    <property type="entry name" value="PROTOPORPHYRINOGEN IX DEHYDROGENASE [QUINONE]"/>
    <property type="match status" value="1"/>
</dbReference>
<dbReference type="SUPFAM" id="SSF52218">
    <property type="entry name" value="Flavoproteins"/>
    <property type="match status" value="1"/>
</dbReference>
<dbReference type="EMBL" id="VCEJ01000002">
    <property type="protein sequence ID" value="TLV02423.1"/>
    <property type="molecule type" value="Genomic_DNA"/>
</dbReference>
<dbReference type="InterPro" id="IPR029039">
    <property type="entry name" value="Flavoprotein-like_sf"/>
</dbReference>
<comment type="caution">
    <text evidence="2">The sequence shown here is derived from an EMBL/GenBank/DDBJ whole genome shotgun (WGS) entry which is preliminary data.</text>
</comment>
<dbReference type="Proteomes" id="UP000306402">
    <property type="component" value="Unassembled WGS sequence"/>
</dbReference>
<protein>
    <recommendedName>
        <fullName evidence="1">Flavodoxin domain-containing protein</fullName>
    </recommendedName>
</protein>
<dbReference type="AlphaFoldDB" id="A0A5R9L1M0"/>
<proteinExistence type="predicted"/>
<reference evidence="2 3" key="1">
    <citation type="submission" date="2019-05" db="EMBL/GenBank/DDBJ databases">
        <authorList>
            <person name="Qu J.-H."/>
        </authorList>
    </citation>
    <scope>NUCLEOTIDE SEQUENCE [LARGE SCALE GENOMIC DNA]</scope>
    <source>
        <strain evidence="2 3">T17</strain>
    </source>
</reference>
<dbReference type="InterPro" id="IPR052200">
    <property type="entry name" value="Protoporphyrinogen_IX_DH"/>
</dbReference>
<dbReference type="GO" id="GO:0010181">
    <property type="term" value="F:FMN binding"/>
    <property type="evidence" value="ECO:0007669"/>
    <property type="project" value="TreeGrafter"/>
</dbReference>
<accession>A0A5R9L1M0</accession>
<sequence>MKNGAIVFKGKYGATMQYAHWLGQELDLPYLDSDQVSDEKLSGFDFIILGSSVYYGKLLLRPFLTKHKAVLKTKKLFIFIDCATPDSDEREQKKILSENIPKSLLKKDNFFFLPGKLTVNTLDLVDRTMLRVAAFFEKDPERKNVMTHGVDAVSKDNLIDLAIAVEAFMLA</sequence>
<evidence type="ECO:0000313" key="2">
    <source>
        <dbReference type="EMBL" id="TLV02423.1"/>
    </source>
</evidence>
<keyword evidence="3" id="KW-1185">Reference proteome</keyword>
<gene>
    <name evidence="2" type="ORF">FEN17_01960</name>
</gene>
<dbReference type="RefSeq" id="WP_138363632.1">
    <property type="nucleotide sequence ID" value="NZ_VCEJ01000002.1"/>
</dbReference>
<feature type="domain" description="Flavodoxin" evidence="1">
    <location>
        <begin position="6"/>
        <end position="140"/>
    </location>
</feature>
<dbReference type="PANTHER" id="PTHR38030">
    <property type="entry name" value="PROTOPORPHYRINOGEN IX DEHYDROGENASE [MENAQUINONE]"/>
    <property type="match status" value="1"/>
</dbReference>
<dbReference type="GO" id="GO:0070819">
    <property type="term" value="F:menaquinone-dependent protoporphyrinogen oxidase activity"/>
    <property type="evidence" value="ECO:0007669"/>
    <property type="project" value="TreeGrafter"/>
</dbReference>
<dbReference type="Pfam" id="PF12724">
    <property type="entry name" value="Flavodoxin_5"/>
    <property type="match status" value="1"/>
</dbReference>
<dbReference type="Gene3D" id="3.40.50.360">
    <property type="match status" value="1"/>
</dbReference>
<name>A0A5R9L1M0_9BACT</name>
<evidence type="ECO:0000259" key="1">
    <source>
        <dbReference type="Pfam" id="PF12724"/>
    </source>
</evidence>